<evidence type="ECO:0000313" key="7">
    <source>
        <dbReference type="Proteomes" id="UP001632038"/>
    </source>
</evidence>
<dbReference type="InterPro" id="IPR018247">
    <property type="entry name" value="EF_Hand_1_Ca_BS"/>
</dbReference>
<evidence type="ECO:0000256" key="3">
    <source>
        <dbReference type="ARBA" id="ARBA00022833"/>
    </source>
</evidence>
<keyword evidence="3" id="KW-0862">Zinc</keyword>
<keyword evidence="2" id="KW-0863">Zinc-finger</keyword>
<evidence type="ECO:0000313" key="6">
    <source>
        <dbReference type="EMBL" id="KAL3626494.1"/>
    </source>
</evidence>
<dbReference type="PROSITE" id="PS50222">
    <property type="entry name" value="EF_HAND_2"/>
    <property type="match status" value="2"/>
</dbReference>
<reference evidence="7" key="1">
    <citation type="journal article" date="2024" name="IScience">
        <title>Strigolactones Initiate the Formation of Haustorium-like Structures in Castilleja.</title>
        <authorList>
            <person name="Buerger M."/>
            <person name="Peterson D."/>
            <person name="Chory J."/>
        </authorList>
    </citation>
    <scope>NUCLEOTIDE SEQUENCE [LARGE SCALE GENOMIC DNA]</scope>
</reference>
<dbReference type="InterPro" id="IPR043145">
    <property type="entry name" value="Znf_ZZ_sf"/>
</dbReference>
<evidence type="ECO:0000256" key="2">
    <source>
        <dbReference type="ARBA" id="ARBA00022771"/>
    </source>
</evidence>
<gene>
    <name evidence="6" type="ORF">CASFOL_030043</name>
</gene>
<feature type="domain" description="EF-hand" evidence="5">
    <location>
        <begin position="56"/>
        <end position="83"/>
    </location>
</feature>
<comment type="caution">
    <text evidence="6">The sequence shown here is derived from an EMBL/GenBank/DDBJ whole genome shotgun (WGS) entry which is preliminary data.</text>
</comment>
<accession>A0ABD3CAU9</accession>
<dbReference type="SUPFAM" id="SSF57850">
    <property type="entry name" value="RING/U-box"/>
    <property type="match status" value="1"/>
</dbReference>
<dbReference type="Gene3D" id="3.30.60.90">
    <property type="match status" value="1"/>
</dbReference>
<dbReference type="InterPro" id="IPR002048">
    <property type="entry name" value="EF_hand_dom"/>
</dbReference>
<keyword evidence="7" id="KW-1185">Reference proteome</keyword>
<proteinExistence type="predicted"/>
<dbReference type="Pfam" id="PF13499">
    <property type="entry name" value="EF-hand_7"/>
    <property type="match status" value="1"/>
</dbReference>
<evidence type="ECO:0000256" key="4">
    <source>
        <dbReference type="ARBA" id="ARBA00022837"/>
    </source>
</evidence>
<evidence type="ECO:0000256" key="1">
    <source>
        <dbReference type="ARBA" id="ARBA00022723"/>
    </source>
</evidence>
<name>A0ABD3CAU9_9LAMI</name>
<dbReference type="Proteomes" id="UP001632038">
    <property type="component" value="Unassembled WGS sequence"/>
</dbReference>
<dbReference type="GO" id="GO:0008270">
    <property type="term" value="F:zinc ion binding"/>
    <property type="evidence" value="ECO:0007669"/>
    <property type="project" value="UniProtKB-KW"/>
</dbReference>
<dbReference type="SUPFAM" id="SSF47473">
    <property type="entry name" value="EF-hand"/>
    <property type="match status" value="1"/>
</dbReference>
<keyword evidence="4" id="KW-0106">Calcium</keyword>
<feature type="domain" description="EF-hand" evidence="5">
    <location>
        <begin position="20"/>
        <end position="55"/>
    </location>
</feature>
<dbReference type="AlphaFoldDB" id="A0ABD3CAU9"/>
<protein>
    <recommendedName>
        <fullName evidence="5">EF-hand domain-containing protein</fullName>
    </recommendedName>
</protein>
<dbReference type="CDD" id="cd00051">
    <property type="entry name" value="EFh"/>
    <property type="match status" value="1"/>
</dbReference>
<dbReference type="Gene3D" id="1.10.238.10">
    <property type="entry name" value="EF-hand"/>
    <property type="match status" value="1"/>
</dbReference>
<dbReference type="InterPro" id="IPR011992">
    <property type="entry name" value="EF-hand-dom_pair"/>
</dbReference>
<sequence length="207" mass="23491">MAMDGIRKIARASYDRASEEEKNKAYSFFRRIDVDGDGKISFQELKAYMPTTDEKLFREFDASGDGTLDFDEALALYYTSKKTTFRMCDVCQDLLMGSFFSCLPCHDMFPNTFDLCIDCYCGGNFKHEHDLTNFFDHHDLLYVYGERTSSSDAHKGQGKFQDSIKIAKNIFRAGTHIAHAVSQLDLDYGEIASDIEDAVSDSDCTIM</sequence>
<dbReference type="PROSITE" id="PS00018">
    <property type="entry name" value="EF_HAND_1"/>
    <property type="match status" value="1"/>
</dbReference>
<evidence type="ECO:0000259" key="5">
    <source>
        <dbReference type="PROSITE" id="PS50222"/>
    </source>
</evidence>
<dbReference type="EMBL" id="JAVIJP010000047">
    <property type="protein sequence ID" value="KAL3626494.1"/>
    <property type="molecule type" value="Genomic_DNA"/>
</dbReference>
<organism evidence="6 7">
    <name type="scientific">Castilleja foliolosa</name>
    <dbReference type="NCBI Taxonomy" id="1961234"/>
    <lineage>
        <taxon>Eukaryota</taxon>
        <taxon>Viridiplantae</taxon>
        <taxon>Streptophyta</taxon>
        <taxon>Embryophyta</taxon>
        <taxon>Tracheophyta</taxon>
        <taxon>Spermatophyta</taxon>
        <taxon>Magnoliopsida</taxon>
        <taxon>eudicotyledons</taxon>
        <taxon>Gunneridae</taxon>
        <taxon>Pentapetalae</taxon>
        <taxon>asterids</taxon>
        <taxon>lamiids</taxon>
        <taxon>Lamiales</taxon>
        <taxon>Orobanchaceae</taxon>
        <taxon>Pedicularideae</taxon>
        <taxon>Castillejinae</taxon>
        <taxon>Castilleja</taxon>
    </lineage>
</organism>
<keyword evidence="1" id="KW-0479">Metal-binding</keyword>
<dbReference type="SMART" id="SM00054">
    <property type="entry name" value="EFh"/>
    <property type="match status" value="2"/>
</dbReference>